<dbReference type="EMBL" id="JAINUF010000008">
    <property type="protein sequence ID" value="KAJ8352105.1"/>
    <property type="molecule type" value="Genomic_DNA"/>
</dbReference>
<proteinExistence type="predicted"/>
<dbReference type="Gene3D" id="1.20.1070.10">
    <property type="entry name" value="Rhodopsin 7-helix transmembrane proteins"/>
    <property type="match status" value="1"/>
</dbReference>
<feature type="transmembrane region" description="Helical" evidence="7">
    <location>
        <begin position="51"/>
        <end position="70"/>
    </location>
</feature>
<gene>
    <name evidence="8" type="ORF">SKAU_G00235810</name>
</gene>
<keyword evidence="4" id="KW-0675">Receptor</keyword>
<evidence type="ECO:0000256" key="2">
    <source>
        <dbReference type="ARBA" id="ARBA00022475"/>
    </source>
</evidence>
<name>A0A9Q1ISU3_SYNKA</name>
<keyword evidence="3" id="KW-0297">G-protein coupled receptor</keyword>
<keyword evidence="9" id="KW-1185">Reference proteome</keyword>
<dbReference type="AlphaFoldDB" id="A0A9Q1ISU3"/>
<evidence type="ECO:0008006" key="10">
    <source>
        <dbReference type="Google" id="ProtNLM"/>
    </source>
</evidence>
<feature type="region of interest" description="Disordered" evidence="6">
    <location>
        <begin position="284"/>
        <end position="339"/>
    </location>
</feature>
<organism evidence="8 9">
    <name type="scientific">Synaphobranchus kaupii</name>
    <name type="common">Kaup's arrowtooth eel</name>
    <dbReference type="NCBI Taxonomy" id="118154"/>
    <lineage>
        <taxon>Eukaryota</taxon>
        <taxon>Metazoa</taxon>
        <taxon>Chordata</taxon>
        <taxon>Craniata</taxon>
        <taxon>Vertebrata</taxon>
        <taxon>Euteleostomi</taxon>
        <taxon>Actinopterygii</taxon>
        <taxon>Neopterygii</taxon>
        <taxon>Teleostei</taxon>
        <taxon>Anguilliformes</taxon>
        <taxon>Synaphobranchidae</taxon>
        <taxon>Synaphobranchus</taxon>
    </lineage>
</organism>
<reference evidence="8" key="1">
    <citation type="journal article" date="2023" name="Science">
        <title>Genome structures resolve the early diversification of teleost fishes.</title>
        <authorList>
            <person name="Parey E."/>
            <person name="Louis A."/>
            <person name="Montfort J."/>
            <person name="Bouchez O."/>
            <person name="Roques C."/>
            <person name="Iampietro C."/>
            <person name="Lluch J."/>
            <person name="Castinel A."/>
            <person name="Donnadieu C."/>
            <person name="Desvignes T."/>
            <person name="Floi Bucao C."/>
            <person name="Jouanno E."/>
            <person name="Wen M."/>
            <person name="Mejri S."/>
            <person name="Dirks R."/>
            <person name="Jansen H."/>
            <person name="Henkel C."/>
            <person name="Chen W.J."/>
            <person name="Zahm M."/>
            <person name="Cabau C."/>
            <person name="Klopp C."/>
            <person name="Thompson A.W."/>
            <person name="Robinson-Rechavi M."/>
            <person name="Braasch I."/>
            <person name="Lecointre G."/>
            <person name="Bobe J."/>
            <person name="Postlethwait J.H."/>
            <person name="Berthelot C."/>
            <person name="Roest Crollius H."/>
            <person name="Guiguen Y."/>
        </authorList>
    </citation>
    <scope>NUCLEOTIDE SEQUENCE</scope>
    <source>
        <strain evidence="8">WJC10195</strain>
    </source>
</reference>
<accession>A0A9Q1ISU3</accession>
<feature type="region of interest" description="Disordered" evidence="6">
    <location>
        <begin position="98"/>
        <end position="120"/>
    </location>
</feature>
<evidence type="ECO:0000256" key="5">
    <source>
        <dbReference type="ARBA" id="ARBA00023224"/>
    </source>
</evidence>
<dbReference type="GO" id="GO:0005886">
    <property type="term" value="C:plasma membrane"/>
    <property type="evidence" value="ECO:0007669"/>
    <property type="project" value="UniProtKB-SubCell"/>
</dbReference>
<dbReference type="GO" id="GO:0004930">
    <property type="term" value="F:G protein-coupled receptor activity"/>
    <property type="evidence" value="ECO:0007669"/>
    <property type="project" value="UniProtKB-KW"/>
</dbReference>
<feature type="compositionally biased region" description="Low complexity" evidence="6">
    <location>
        <begin position="284"/>
        <end position="298"/>
    </location>
</feature>
<protein>
    <recommendedName>
        <fullName evidence="10">G-protein coupled receptors family 1 profile domain-containing protein</fullName>
    </recommendedName>
</protein>
<dbReference type="SUPFAM" id="SSF81321">
    <property type="entry name" value="Family A G protein-coupled receptor-like"/>
    <property type="match status" value="1"/>
</dbReference>
<evidence type="ECO:0000256" key="3">
    <source>
        <dbReference type="ARBA" id="ARBA00023040"/>
    </source>
</evidence>
<feature type="transmembrane region" description="Helical" evidence="7">
    <location>
        <begin position="127"/>
        <end position="146"/>
    </location>
</feature>
<sequence length="339" mass="36436">MISWPNTTPDSASSLSPRDLQKSECVLGFIPIIYYSALLCVGVPVNVLTAVAFVALFIVFVGFLLETAVFHRKVPALLLHHRQRARVRRQPRRRLDRRAANGGPLRGAVPPAAPPADQLPRGARGRIVAGVFTLALASGVPFFWWTDLWREGGAPTGRDTVLIWAHVTIIYFLPCAIFLVLNSLIVLRAEGAGAGGVAGMTAPPPLPAPAGEDHGDAPGGYLVVLRAVGRRVRAWSYTTCTWRRCVVTGVSTWPTTSPTCWPCSTTAVNFFLYCFTSQPFRAGSARRSPAAAGGGRPTPATPSRPRPRPATPTPPPPCPVGPSVRNPNPPRLHPFAEPM</sequence>
<feature type="transmembrane region" description="Helical" evidence="7">
    <location>
        <begin position="161"/>
        <end position="181"/>
    </location>
</feature>
<evidence type="ECO:0000256" key="4">
    <source>
        <dbReference type="ARBA" id="ARBA00023170"/>
    </source>
</evidence>
<dbReference type="PANTHER" id="PTHR46272:SF1">
    <property type="entry name" value="G-PROTEIN COUPLED RECEPTOR 142-RELATED"/>
    <property type="match status" value="1"/>
</dbReference>
<dbReference type="PANTHER" id="PTHR46272">
    <property type="entry name" value="G_PROTEIN_RECEP_F1_2 DOMAIN-CONTAINING PROTEIN"/>
    <property type="match status" value="1"/>
</dbReference>
<dbReference type="InterPro" id="IPR052477">
    <property type="entry name" value="Orphan_GPCR1"/>
</dbReference>
<feature type="compositionally biased region" description="Pro residues" evidence="6">
    <location>
        <begin position="299"/>
        <end position="320"/>
    </location>
</feature>
<evidence type="ECO:0000256" key="6">
    <source>
        <dbReference type="SAM" id="MobiDB-lite"/>
    </source>
</evidence>
<evidence type="ECO:0000256" key="1">
    <source>
        <dbReference type="ARBA" id="ARBA00004651"/>
    </source>
</evidence>
<evidence type="ECO:0000313" key="9">
    <source>
        <dbReference type="Proteomes" id="UP001152622"/>
    </source>
</evidence>
<keyword evidence="7" id="KW-1133">Transmembrane helix</keyword>
<keyword evidence="5" id="KW-0807">Transducer</keyword>
<dbReference type="Proteomes" id="UP001152622">
    <property type="component" value="Chromosome 8"/>
</dbReference>
<evidence type="ECO:0000256" key="7">
    <source>
        <dbReference type="SAM" id="Phobius"/>
    </source>
</evidence>
<comment type="caution">
    <text evidence="8">The sequence shown here is derived from an EMBL/GenBank/DDBJ whole genome shotgun (WGS) entry which is preliminary data.</text>
</comment>
<keyword evidence="7" id="KW-0812">Transmembrane</keyword>
<comment type="subcellular location">
    <subcellularLocation>
        <location evidence="1">Cell membrane</location>
        <topology evidence="1">Multi-pass membrane protein</topology>
    </subcellularLocation>
</comment>
<keyword evidence="7" id="KW-0472">Membrane</keyword>
<evidence type="ECO:0000313" key="8">
    <source>
        <dbReference type="EMBL" id="KAJ8352105.1"/>
    </source>
</evidence>
<dbReference type="OrthoDB" id="5864054at2759"/>
<keyword evidence="2" id="KW-1003">Cell membrane</keyword>